<gene>
    <name evidence="4" type="ORF">EM595_3174</name>
</gene>
<keyword evidence="1" id="KW-0812">Transmembrane</keyword>
<sequence>MNSSKIIPPDARPARRLPGLRQALQRIHLLIIIATLLISGISISAISLTTLRGYADNNLQLAATVVSERVRGALAQHDTRKAQEMLGMVALGGEIASAEIVDVRGHQLAHWQRAPSAPLGTFDRHIARWLFPRPLMASVIDRDKEIGQVWIHGDATPVLGWLRMAFYCVLGSLLLTAALAAWLSHRMQRGILRGLQNITDVVQYVRRHRAFAQRVPASEIAELNKLSDDVNSLMAELDRWNKTMHQENASLTHQATHDPLTGLPNRAAFLRQLDERFNQPLLRRKLAVLYIDSDRFKQVNDRFGHAAGDAVLQATAARLRQRLRQGDIVARLGGDEFAVILHDVHCIEDAGEVAQQLNEVMQAPITLPQGMQLVQSISIGAAMACQFSSAAALLAQADAAMYHIKETGGGWYVSPDCWLSAERTRQTA</sequence>
<dbReference type="Pfam" id="PF17152">
    <property type="entry name" value="CHASE8"/>
    <property type="match status" value="1"/>
</dbReference>
<proteinExistence type="predicted"/>
<protein>
    <recommendedName>
        <fullName evidence="6">Diguanylate cyclase</fullName>
    </recommendedName>
</protein>
<evidence type="ECO:0000259" key="2">
    <source>
        <dbReference type="PROSITE" id="PS50885"/>
    </source>
</evidence>
<dbReference type="PANTHER" id="PTHR46663">
    <property type="entry name" value="DIGUANYLATE CYCLASE DGCT-RELATED"/>
    <property type="match status" value="1"/>
</dbReference>
<feature type="domain" description="HAMP" evidence="2">
    <location>
        <begin position="189"/>
        <end position="242"/>
    </location>
</feature>
<evidence type="ECO:0000256" key="1">
    <source>
        <dbReference type="SAM" id="Phobius"/>
    </source>
</evidence>
<dbReference type="CDD" id="cd01949">
    <property type="entry name" value="GGDEF"/>
    <property type="match status" value="1"/>
</dbReference>
<name>A0A0U5ED83_9GAMM</name>
<dbReference type="SMART" id="SM00267">
    <property type="entry name" value="GGDEF"/>
    <property type="match status" value="1"/>
</dbReference>
<keyword evidence="5" id="KW-1185">Reference proteome</keyword>
<dbReference type="Proteomes" id="UP000059419">
    <property type="component" value="Chromosome 1"/>
</dbReference>
<dbReference type="InterPro" id="IPR033417">
    <property type="entry name" value="CHASE8"/>
</dbReference>
<feature type="domain" description="GGDEF" evidence="3">
    <location>
        <begin position="284"/>
        <end position="417"/>
    </location>
</feature>
<dbReference type="PROSITE" id="PS50885">
    <property type="entry name" value="HAMP"/>
    <property type="match status" value="1"/>
</dbReference>
<dbReference type="InterPro" id="IPR000160">
    <property type="entry name" value="GGDEF_dom"/>
</dbReference>
<dbReference type="PATRIC" id="fig|1619313.3.peg.3294"/>
<dbReference type="GO" id="GO:0007165">
    <property type="term" value="P:signal transduction"/>
    <property type="evidence" value="ECO:0007669"/>
    <property type="project" value="InterPro"/>
</dbReference>
<dbReference type="SUPFAM" id="SSF55073">
    <property type="entry name" value="Nucleotide cyclase"/>
    <property type="match status" value="1"/>
</dbReference>
<dbReference type="Gene3D" id="3.30.70.270">
    <property type="match status" value="1"/>
</dbReference>
<dbReference type="OrthoDB" id="9812260at2"/>
<dbReference type="GO" id="GO:0016020">
    <property type="term" value="C:membrane"/>
    <property type="evidence" value="ECO:0007669"/>
    <property type="project" value="InterPro"/>
</dbReference>
<dbReference type="EMBL" id="LN907827">
    <property type="protein sequence ID" value="CUU25405.1"/>
    <property type="molecule type" value="Genomic_DNA"/>
</dbReference>
<reference evidence="5" key="1">
    <citation type="submission" date="2015-11" db="EMBL/GenBank/DDBJ databases">
        <authorList>
            <person name="Blom J."/>
        </authorList>
    </citation>
    <scope>NUCLEOTIDE SEQUENCE [LARGE SCALE GENOMIC DNA]</scope>
</reference>
<evidence type="ECO:0000313" key="4">
    <source>
        <dbReference type="EMBL" id="CUU25405.1"/>
    </source>
</evidence>
<dbReference type="AlphaFoldDB" id="A0A0U5ED83"/>
<dbReference type="NCBIfam" id="TIGR00254">
    <property type="entry name" value="GGDEF"/>
    <property type="match status" value="1"/>
</dbReference>
<dbReference type="KEGG" id="ege:EM595_3174"/>
<evidence type="ECO:0000313" key="5">
    <source>
        <dbReference type="Proteomes" id="UP000059419"/>
    </source>
</evidence>
<dbReference type="STRING" id="1619313.EM595_3174"/>
<dbReference type="RefSeq" id="WP_067434180.1">
    <property type="nucleotide sequence ID" value="NZ_LN907827.1"/>
</dbReference>
<evidence type="ECO:0008006" key="6">
    <source>
        <dbReference type="Google" id="ProtNLM"/>
    </source>
</evidence>
<keyword evidence="1" id="KW-1133">Transmembrane helix</keyword>
<dbReference type="PANTHER" id="PTHR46663:SF2">
    <property type="entry name" value="GGDEF DOMAIN-CONTAINING PROTEIN"/>
    <property type="match status" value="1"/>
</dbReference>
<dbReference type="InterPro" id="IPR029787">
    <property type="entry name" value="Nucleotide_cyclase"/>
</dbReference>
<dbReference type="InterPro" id="IPR003660">
    <property type="entry name" value="HAMP_dom"/>
</dbReference>
<accession>A0A0U5ED83</accession>
<keyword evidence="1" id="KW-0472">Membrane</keyword>
<feature type="transmembrane region" description="Helical" evidence="1">
    <location>
        <begin position="164"/>
        <end position="183"/>
    </location>
</feature>
<dbReference type="Pfam" id="PF00990">
    <property type="entry name" value="GGDEF"/>
    <property type="match status" value="1"/>
</dbReference>
<dbReference type="InterPro" id="IPR052163">
    <property type="entry name" value="DGC-Regulatory_Protein"/>
</dbReference>
<organism evidence="4 5">
    <name type="scientific">Duffyella gerundensis</name>
    <dbReference type="NCBI Taxonomy" id="1619313"/>
    <lineage>
        <taxon>Bacteria</taxon>
        <taxon>Pseudomonadati</taxon>
        <taxon>Pseudomonadota</taxon>
        <taxon>Gammaproteobacteria</taxon>
        <taxon>Enterobacterales</taxon>
        <taxon>Erwiniaceae</taxon>
        <taxon>Duffyella</taxon>
    </lineage>
</organism>
<evidence type="ECO:0000259" key="3">
    <source>
        <dbReference type="PROSITE" id="PS50887"/>
    </source>
</evidence>
<dbReference type="InterPro" id="IPR043128">
    <property type="entry name" value="Rev_trsase/Diguanyl_cyclase"/>
</dbReference>
<feature type="transmembrane region" description="Helical" evidence="1">
    <location>
        <begin position="29"/>
        <end position="51"/>
    </location>
</feature>
<dbReference type="PROSITE" id="PS50887">
    <property type="entry name" value="GGDEF"/>
    <property type="match status" value="1"/>
</dbReference>